<evidence type="ECO:0000256" key="2">
    <source>
        <dbReference type="SAM" id="SignalP"/>
    </source>
</evidence>
<reference evidence="3" key="1">
    <citation type="submission" date="2021-04" db="EMBL/GenBank/DDBJ databases">
        <title>Difference and commonality of drug resistance evolution in various bacteria. and drug sensitivity profiles.</title>
        <authorList>
            <person name="Maeda T."/>
            <person name="Shibai A."/>
            <person name="Kawada K."/>
            <person name="Kotani H."/>
            <person name="Tarusawa Y."/>
            <person name="Tanabe K."/>
            <person name="Furusawa C."/>
        </authorList>
    </citation>
    <scope>NUCLEOTIDE SEQUENCE</scope>
    <source>
        <strain evidence="3">JCM 8580</strain>
    </source>
</reference>
<sequence>MKKTVLAVAIGLSMVAGSGWAKTSTSSIEQRLQQLEERLVAAENRAAAAESQVQQLKTQQAAEISELKAAQGNTPVNGQQPAEEVKNNAATPNLVLSGYGDIKVYGDVEFNMDAESKHGLVAMTNANVNDPTNEQWDLNGRILVGFDGMRKMDNGYFAGFSAQPLADMTGSMDLDDAVFFFGQENDWQVRVGRFEAFDMFPLNQDTFVEHSGNTANDLYDDTSGYIYMMKEGRGRSDAGGNFMMSKQIDNWYFELNTLLEDGTSLYNDDGDGRLYHGREMEQQKNVAYLRPVVAWSKDELTFAAAVETNVVNNAYGYTNNQGEFVDQSDRTGYGLRMAWDGLKTDPENGVVVNLTSAYMDATDEQDFSAGINALWRRFELGYVYAHNKITDYDGVIGDNDNFVLDEGTYDIHTIFASYQIPNVMNMKNFNIYLGTYYSILDSDTVDNSSNNDDDRYGARVRFKYYF</sequence>
<keyword evidence="1" id="KW-0175">Coiled coil</keyword>
<name>A0AA86IUT2_9ENTR</name>
<evidence type="ECO:0000256" key="1">
    <source>
        <dbReference type="SAM" id="Coils"/>
    </source>
</evidence>
<dbReference type="EMBL" id="AP024590">
    <property type="protein sequence ID" value="BCU57621.1"/>
    <property type="molecule type" value="Genomic_DNA"/>
</dbReference>
<keyword evidence="2" id="KW-0732">Signal</keyword>
<dbReference type="InterPro" id="IPR016963">
    <property type="entry name" value="Glycoporin_RafY"/>
</dbReference>
<dbReference type="Proteomes" id="UP000682928">
    <property type="component" value="Chromosome"/>
</dbReference>
<feature type="chain" id="PRO_5041743646" evidence="2">
    <location>
        <begin position="22"/>
        <end position="466"/>
    </location>
</feature>
<evidence type="ECO:0000313" key="3">
    <source>
        <dbReference type="EMBL" id="BCU57621.1"/>
    </source>
</evidence>
<organism evidence="3 4">
    <name type="scientific">Enterobacter kobei</name>
    <dbReference type="NCBI Taxonomy" id="208224"/>
    <lineage>
        <taxon>Bacteria</taxon>
        <taxon>Pseudomonadati</taxon>
        <taxon>Pseudomonadota</taxon>
        <taxon>Gammaproteobacteria</taxon>
        <taxon>Enterobacterales</taxon>
        <taxon>Enterobacteriaceae</taxon>
        <taxon>Enterobacter</taxon>
        <taxon>Enterobacter cloacae complex</taxon>
    </lineage>
</organism>
<protein>
    <submittedName>
        <fullName evidence="3">Carbohydrate porin</fullName>
    </submittedName>
</protein>
<feature type="coiled-coil region" evidence="1">
    <location>
        <begin position="25"/>
        <end position="59"/>
    </location>
</feature>
<dbReference type="Pfam" id="PF16966">
    <property type="entry name" value="Porin_8"/>
    <property type="match status" value="1"/>
</dbReference>
<dbReference type="SUPFAM" id="SSF56935">
    <property type="entry name" value="Porins"/>
    <property type="match status" value="1"/>
</dbReference>
<gene>
    <name evidence="3" type="ORF">ENKO_42150</name>
</gene>
<evidence type="ECO:0000313" key="4">
    <source>
        <dbReference type="Proteomes" id="UP000682928"/>
    </source>
</evidence>
<dbReference type="RefSeq" id="WP_088222171.1">
    <property type="nucleotide sequence ID" value="NZ_AP024590.1"/>
</dbReference>
<accession>A0AA86IUT2</accession>
<proteinExistence type="predicted"/>
<feature type="signal peptide" evidence="2">
    <location>
        <begin position="1"/>
        <end position="21"/>
    </location>
</feature>
<dbReference type="AlphaFoldDB" id="A0AA86IUT2"/>